<gene>
    <name evidence="2" type="ORF">QJS10_CPB04g00405</name>
</gene>
<dbReference type="AlphaFoldDB" id="A0AAV9EWN3"/>
<dbReference type="EMBL" id="JAUJYO010000004">
    <property type="protein sequence ID" value="KAK1318163.1"/>
    <property type="molecule type" value="Genomic_DNA"/>
</dbReference>
<accession>A0AAV9EWN3</accession>
<feature type="domain" description="Disease resistance protein winged helix" evidence="1">
    <location>
        <begin position="1"/>
        <end position="42"/>
    </location>
</feature>
<dbReference type="Proteomes" id="UP001180020">
    <property type="component" value="Unassembled WGS sequence"/>
</dbReference>
<keyword evidence="3" id="KW-1185">Reference proteome</keyword>
<proteinExistence type="predicted"/>
<dbReference type="InterPro" id="IPR058922">
    <property type="entry name" value="WHD_DRP"/>
</dbReference>
<organism evidence="2 3">
    <name type="scientific">Acorus calamus</name>
    <name type="common">Sweet flag</name>
    <dbReference type="NCBI Taxonomy" id="4465"/>
    <lineage>
        <taxon>Eukaryota</taxon>
        <taxon>Viridiplantae</taxon>
        <taxon>Streptophyta</taxon>
        <taxon>Embryophyta</taxon>
        <taxon>Tracheophyta</taxon>
        <taxon>Spermatophyta</taxon>
        <taxon>Magnoliopsida</taxon>
        <taxon>Liliopsida</taxon>
        <taxon>Acoraceae</taxon>
        <taxon>Acorus</taxon>
    </lineage>
</organism>
<protein>
    <recommendedName>
        <fullName evidence="1">Disease resistance protein winged helix domain-containing protein</fullName>
    </recommendedName>
</protein>
<reference evidence="2" key="1">
    <citation type="journal article" date="2023" name="Nat. Commun.">
        <title>Diploid and tetraploid genomes of Acorus and the evolution of monocots.</title>
        <authorList>
            <person name="Ma L."/>
            <person name="Liu K.W."/>
            <person name="Li Z."/>
            <person name="Hsiao Y.Y."/>
            <person name="Qi Y."/>
            <person name="Fu T."/>
            <person name="Tang G.D."/>
            <person name="Zhang D."/>
            <person name="Sun W.H."/>
            <person name="Liu D.K."/>
            <person name="Li Y."/>
            <person name="Chen G.Z."/>
            <person name="Liu X.D."/>
            <person name="Liao X.Y."/>
            <person name="Jiang Y.T."/>
            <person name="Yu X."/>
            <person name="Hao Y."/>
            <person name="Huang J."/>
            <person name="Zhao X.W."/>
            <person name="Ke S."/>
            <person name="Chen Y.Y."/>
            <person name="Wu W.L."/>
            <person name="Hsu J.L."/>
            <person name="Lin Y.F."/>
            <person name="Huang M.D."/>
            <person name="Li C.Y."/>
            <person name="Huang L."/>
            <person name="Wang Z.W."/>
            <person name="Zhao X."/>
            <person name="Zhong W.Y."/>
            <person name="Peng D.H."/>
            <person name="Ahmad S."/>
            <person name="Lan S."/>
            <person name="Zhang J.S."/>
            <person name="Tsai W.C."/>
            <person name="Van de Peer Y."/>
            <person name="Liu Z.J."/>
        </authorList>
    </citation>
    <scope>NUCLEOTIDE SEQUENCE</scope>
    <source>
        <strain evidence="2">CP</strain>
    </source>
</reference>
<evidence type="ECO:0000259" key="1">
    <source>
        <dbReference type="Pfam" id="PF23559"/>
    </source>
</evidence>
<evidence type="ECO:0000313" key="2">
    <source>
        <dbReference type="EMBL" id="KAK1318163.1"/>
    </source>
</evidence>
<dbReference type="Pfam" id="PF23559">
    <property type="entry name" value="WHD_DRP"/>
    <property type="match status" value="1"/>
</dbReference>
<evidence type="ECO:0000313" key="3">
    <source>
        <dbReference type="Proteomes" id="UP001180020"/>
    </source>
</evidence>
<reference evidence="2" key="2">
    <citation type="submission" date="2023-06" db="EMBL/GenBank/DDBJ databases">
        <authorList>
            <person name="Ma L."/>
            <person name="Liu K.-W."/>
            <person name="Li Z."/>
            <person name="Hsiao Y.-Y."/>
            <person name="Qi Y."/>
            <person name="Fu T."/>
            <person name="Tang G."/>
            <person name="Zhang D."/>
            <person name="Sun W.-H."/>
            <person name="Liu D.-K."/>
            <person name="Li Y."/>
            <person name="Chen G.-Z."/>
            <person name="Liu X.-D."/>
            <person name="Liao X.-Y."/>
            <person name="Jiang Y.-T."/>
            <person name="Yu X."/>
            <person name="Hao Y."/>
            <person name="Huang J."/>
            <person name="Zhao X.-W."/>
            <person name="Ke S."/>
            <person name="Chen Y.-Y."/>
            <person name="Wu W.-L."/>
            <person name="Hsu J.-L."/>
            <person name="Lin Y.-F."/>
            <person name="Huang M.-D."/>
            <person name="Li C.-Y."/>
            <person name="Huang L."/>
            <person name="Wang Z.-W."/>
            <person name="Zhao X."/>
            <person name="Zhong W.-Y."/>
            <person name="Peng D.-H."/>
            <person name="Ahmad S."/>
            <person name="Lan S."/>
            <person name="Zhang J.-S."/>
            <person name="Tsai W.-C."/>
            <person name="Van De Peer Y."/>
            <person name="Liu Z.-J."/>
        </authorList>
    </citation>
    <scope>NUCLEOTIDE SEQUENCE</scope>
    <source>
        <strain evidence="2">CP</strain>
        <tissue evidence="2">Leaves</tissue>
    </source>
</reference>
<name>A0AAV9EWN3_ACOCL</name>
<sequence length="146" mass="16514">MEETGSEYLNELCQRSFMQCLESNGRNGQSIYTMHNVIHDMAQMVAGEECRTVTLSESCRVPENALHASLLCDVVFSSGTPTADTETKVLKPFFKAKCLRSLILVGVPIHELTHVPQKLVNNLCRFTRLYTLDLSNANPRKTIFYR</sequence>
<comment type="caution">
    <text evidence="2">The sequence shown here is derived from an EMBL/GenBank/DDBJ whole genome shotgun (WGS) entry which is preliminary data.</text>
</comment>